<dbReference type="Gene3D" id="2.60.120.40">
    <property type="match status" value="1"/>
</dbReference>
<evidence type="ECO:0008006" key="4">
    <source>
        <dbReference type="Google" id="ProtNLM"/>
    </source>
</evidence>
<dbReference type="SUPFAM" id="SSF49842">
    <property type="entry name" value="TNF-like"/>
    <property type="match status" value="1"/>
</dbReference>
<keyword evidence="1" id="KW-1133">Transmembrane helix</keyword>
<accession>A0A9D4ILI4</accession>
<keyword evidence="1" id="KW-0812">Transmembrane</keyword>
<reference evidence="2" key="1">
    <citation type="journal article" date="2019" name="bioRxiv">
        <title>The Genome of the Zebra Mussel, Dreissena polymorpha: A Resource for Invasive Species Research.</title>
        <authorList>
            <person name="McCartney M.A."/>
            <person name="Auch B."/>
            <person name="Kono T."/>
            <person name="Mallez S."/>
            <person name="Zhang Y."/>
            <person name="Obille A."/>
            <person name="Becker A."/>
            <person name="Abrahante J.E."/>
            <person name="Garbe J."/>
            <person name="Badalamenti J.P."/>
            <person name="Herman A."/>
            <person name="Mangelson H."/>
            <person name="Liachko I."/>
            <person name="Sullivan S."/>
            <person name="Sone E.D."/>
            <person name="Koren S."/>
            <person name="Silverstein K.A.T."/>
            <person name="Beckman K.B."/>
            <person name="Gohl D.M."/>
        </authorList>
    </citation>
    <scope>NUCLEOTIDE SEQUENCE</scope>
    <source>
        <strain evidence="2">Duluth1</strain>
        <tissue evidence="2">Whole animal</tissue>
    </source>
</reference>
<gene>
    <name evidence="2" type="ORF">DPMN_180276</name>
</gene>
<dbReference type="Proteomes" id="UP000828390">
    <property type="component" value="Unassembled WGS sequence"/>
</dbReference>
<organism evidence="2 3">
    <name type="scientific">Dreissena polymorpha</name>
    <name type="common">Zebra mussel</name>
    <name type="synonym">Mytilus polymorpha</name>
    <dbReference type="NCBI Taxonomy" id="45954"/>
    <lineage>
        <taxon>Eukaryota</taxon>
        <taxon>Metazoa</taxon>
        <taxon>Spiralia</taxon>
        <taxon>Lophotrochozoa</taxon>
        <taxon>Mollusca</taxon>
        <taxon>Bivalvia</taxon>
        <taxon>Autobranchia</taxon>
        <taxon>Heteroconchia</taxon>
        <taxon>Euheterodonta</taxon>
        <taxon>Imparidentia</taxon>
        <taxon>Neoheterodontei</taxon>
        <taxon>Myida</taxon>
        <taxon>Dreissenoidea</taxon>
        <taxon>Dreissenidae</taxon>
        <taxon>Dreissena</taxon>
    </lineage>
</organism>
<dbReference type="AlphaFoldDB" id="A0A9D4ILI4"/>
<dbReference type="EMBL" id="JAIWYP010000009">
    <property type="protein sequence ID" value="KAH3778805.1"/>
    <property type="molecule type" value="Genomic_DNA"/>
</dbReference>
<sequence>MSDAQSLIQNQNDGNIGDVYQSVVVDINRQHTVVDQEHFEIKKDRRPGPTCSFLPVVNTTLIVILTSMVIYVIVRLNHSGAVGIDAEVRGKLDIVKVDPGVHQASHQALTDDTLPTSKQEDIHDVFELDQNKLKNLGFVRWIRTEDSKSITPSENDSCVEISHPGLYAVFSQITFRLDKLSPDRVSHSIIVKRNETDESTTQIRLLDIPQMRVGTHWFFMPSNINVVISVKPREKVCVMVYPADMVYVSAVHNILTVVRLNALTV</sequence>
<name>A0A9D4ILI4_DREPO</name>
<comment type="caution">
    <text evidence="2">The sequence shown here is derived from an EMBL/GenBank/DDBJ whole genome shotgun (WGS) entry which is preliminary data.</text>
</comment>
<keyword evidence="1" id="KW-0472">Membrane</keyword>
<reference evidence="2" key="2">
    <citation type="submission" date="2020-11" db="EMBL/GenBank/DDBJ databases">
        <authorList>
            <person name="McCartney M.A."/>
            <person name="Auch B."/>
            <person name="Kono T."/>
            <person name="Mallez S."/>
            <person name="Becker A."/>
            <person name="Gohl D.M."/>
            <person name="Silverstein K.A.T."/>
            <person name="Koren S."/>
            <person name="Bechman K.B."/>
            <person name="Herman A."/>
            <person name="Abrahante J.E."/>
            <person name="Garbe J."/>
        </authorList>
    </citation>
    <scope>NUCLEOTIDE SEQUENCE</scope>
    <source>
        <strain evidence="2">Duluth1</strain>
        <tissue evidence="2">Whole animal</tissue>
    </source>
</reference>
<evidence type="ECO:0000313" key="3">
    <source>
        <dbReference type="Proteomes" id="UP000828390"/>
    </source>
</evidence>
<feature type="transmembrane region" description="Helical" evidence="1">
    <location>
        <begin position="52"/>
        <end position="74"/>
    </location>
</feature>
<protein>
    <recommendedName>
        <fullName evidence="4">TNF family profile domain-containing protein</fullName>
    </recommendedName>
</protein>
<evidence type="ECO:0000256" key="1">
    <source>
        <dbReference type="SAM" id="Phobius"/>
    </source>
</evidence>
<dbReference type="InterPro" id="IPR008983">
    <property type="entry name" value="Tumour_necrosis_fac-like_dom"/>
</dbReference>
<evidence type="ECO:0000313" key="2">
    <source>
        <dbReference type="EMBL" id="KAH3778805.1"/>
    </source>
</evidence>
<keyword evidence="3" id="KW-1185">Reference proteome</keyword>
<proteinExistence type="predicted"/>